<proteinExistence type="predicted"/>
<dbReference type="Gene3D" id="3.30.70.1520">
    <property type="entry name" value="Heterotetrameric sarcosine oxidase"/>
    <property type="match status" value="1"/>
</dbReference>
<dbReference type="Gene3D" id="3.30.1360.120">
    <property type="entry name" value="Probable tRNA modification gtpase trme, domain 1"/>
    <property type="match status" value="1"/>
</dbReference>
<accession>A0A9J7AQ63</accession>
<dbReference type="SUPFAM" id="SSF103025">
    <property type="entry name" value="Folate-binding domain"/>
    <property type="match status" value="1"/>
</dbReference>
<gene>
    <name evidence="1" type="ORF">NUH88_15140</name>
</gene>
<protein>
    <submittedName>
        <fullName evidence="1">Sarcosine oxidase subunit gamma</fullName>
    </submittedName>
</protein>
<evidence type="ECO:0000313" key="2">
    <source>
        <dbReference type="Proteomes" id="UP001060336"/>
    </source>
</evidence>
<dbReference type="KEGG" id="naci:NUH88_15140"/>
<dbReference type="EMBL" id="CP102480">
    <property type="protein sequence ID" value="UUX48737.1"/>
    <property type="molecule type" value="Genomic_DNA"/>
</dbReference>
<organism evidence="1 2">
    <name type="scientific">Nisaea acidiphila</name>
    <dbReference type="NCBI Taxonomy" id="1862145"/>
    <lineage>
        <taxon>Bacteria</taxon>
        <taxon>Pseudomonadati</taxon>
        <taxon>Pseudomonadota</taxon>
        <taxon>Alphaproteobacteria</taxon>
        <taxon>Rhodospirillales</taxon>
        <taxon>Thalassobaculaceae</taxon>
        <taxon>Nisaea</taxon>
    </lineage>
</organism>
<name>A0A9J7AQ63_9PROT</name>
<evidence type="ECO:0000313" key="1">
    <source>
        <dbReference type="EMBL" id="UUX48737.1"/>
    </source>
</evidence>
<dbReference type="RefSeq" id="WP_257767239.1">
    <property type="nucleotide sequence ID" value="NZ_CP102480.1"/>
</dbReference>
<keyword evidence="2" id="KW-1185">Reference proteome</keyword>
<dbReference type="InterPro" id="IPR007375">
    <property type="entry name" value="SoxG"/>
</dbReference>
<sequence length="200" mass="21688">MADLADLKTRSALAPLDIIHGGPADAGVVLTEIPFRSKLVLRGHLSEKAFVSAIKSVLGAVPPAEANTVAATKDVRILWTGPDEWMVYGDDTELAGKLATALDGQHAAVTEVTEHHTMIRLSGRHARDVMAKGCAIDLHPREFGAGRCTQSHIGRITVLFDQIDETPTYDILVRASFAEYLWTYLEDAGLEFGVRIENLG</sequence>
<dbReference type="AlphaFoldDB" id="A0A9J7AQ63"/>
<reference evidence="1" key="1">
    <citation type="submission" date="2022-08" db="EMBL/GenBank/DDBJ databases">
        <title>Nisaea acidiphila sp. nov., isolated from a marine algal debris and emended description of the genus Nisaea Urios et al. 2008.</title>
        <authorList>
            <person name="Kwon K."/>
        </authorList>
    </citation>
    <scope>NUCLEOTIDE SEQUENCE</scope>
    <source>
        <strain evidence="1">MEBiC11861</strain>
    </source>
</reference>
<dbReference type="Proteomes" id="UP001060336">
    <property type="component" value="Chromosome"/>
</dbReference>
<dbReference type="InterPro" id="IPR027266">
    <property type="entry name" value="TrmE/GcvT-like"/>
</dbReference>
<dbReference type="Pfam" id="PF04268">
    <property type="entry name" value="SoxG"/>
    <property type="match status" value="1"/>
</dbReference>